<dbReference type="GO" id="GO:0022857">
    <property type="term" value="F:transmembrane transporter activity"/>
    <property type="evidence" value="ECO:0007669"/>
    <property type="project" value="InterPro"/>
</dbReference>
<evidence type="ECO:0000256" key="2">
    <source>
        <dbReference type="ARBA" id="ARBA00022448"/>
    </source>
</evidence>
<dbReference type="EMBL" id="WXEY01000014">
    <property type="protein sequence ID" value="MZP30518.1"/>
    <property type="molecule type" value="Genomic_DNA"/>
</dbReference>
<dbReference type="InterPro" id="IPR020846">
    <property type="entry name" value="MFS_dom"/>
</dbReference>
<keyword evidence="9" id="KW-1185">Reference proteome</keyword>
<proteinExistence type="predicted"/>
<reference evidence="8 9" key="1">
    <citation type="submission" date="2020-01" db="EMBL/GenBank/DDBJ databases">
        <title>Whole-genome sequence of Heliobacterium undosum DSM 13378.</title>
        <authorList>
            <person name="Kyndt J.A."/>
            <person name="Meyer T.E."/>
        </authorList>
    </citation>
    <scope>NUCLEOTIDE SEQUENCE [LARGE SCALE GENOMIC DNA]</scope>
    <source>
        <strain evidence="8 9">DSM 13378</strain>
    </source>
</reference>
<dbReference type="PANTHER" id="PTHR23531">
    <property type="entry name" value="QUINOLENE RESISTANCE PROTEIN NORA"/>
    <property type="match status" value="1"/>
</dbReference>
<feature type="transmembrane region" description="Helical" evidence="6">
    <location>
        <begin position="12"/>
        <end position="34"/>
    </location>
</feature>
<feature type="transmembrane region" description="Helical" evidence="6">
    <location>
        <begin position="315"/>
        <end position="339"/>
    </location>
</feature>
<dbReference type="Proteomes" id="UP000463470">
    <property type="component" value="Unassembled WGS sequence"/>
</dbReference>
<feature type="transmembrane region" description="Helical" evidence="6">
    <location>
        <begin position="378"/>
        <end position="398"/>
    </location>
</feature>
<name>A0A845L9Y8_9FIRM</name>
<accession>A0A845L9Y8</accession>
<dbReference type="OrthoDB" id="9814001at2"/>
<feature type="transmembrane region" description="Helical" evidence="6">
    <location>
        <begin position="291"/>
        <end position="309"/>
    </location>
</feature>
<keyword evidence="5 6" id="KW-0472">Membrane</keyword>
<evidence type="ECO:0000256" key="3">
    <source>
        <dbReference type="ARBA" id="ARBA00022692"/>
    </source>
</evidence>
<evidence type="ECO:0000256" key="6">
    <source>
        <dbReference type="SAM" id="Phobius"/>
    </source>
</evidence>
<feature type="transmembrane region" description="Helical" evidence="6">
    <location>
        <begin position="84"/>
        <end position="111"/>
    </location>
</feature>
<feature type="transmembrane region" description="Helical" evidence="6">
    <location>
        <begin position="223"/>
        <end position="249"/>
    </location>
</feature>
<organism evidence="8 9">
    <name type="scientific">Heliomicrobium undosum</name>
    <dbReference type="NCBI Taxonomy" id="121734"/>
    <lineage>
        <taxon>Bacteria</taxon>
        <taxon>Bacillati</taxon>
        <taxon>Bacillota</taxon>
        <taxon>Clostridia</taxon>
        <taxon>Eubacteriales</taxon>
        <taxon>Heliobacteriaceae</taxon>
        <taxon>Heliomicrobium</taxon>
    </lineage>
</organism>
<dbReference type="RefSeq" id="WP_161259038.1">
    <property type="nucleotide sequence ID" value="NZ_WXEY01000014.1"/>
</dbReference>
<evidence type="ECO:0000256" key="4">
    <source>
        <dbReference type="ARBA" id="ARBA00022989"/>
    </source>
</evidence>
<dbReference type="InterPro" id="IPR011701">
    <property type="entry name" value="MFS"/>
</dbReference>
<evidence type="ECO:0000256" key="5">
    <source>
        <dbReference type="ARBA" id="ARBA00023136"/>
    </source>
</evidence>
<dbReference type="InterPro" id="IPR036259">
    <property type="entry name" value="MFS_trans_sf"/>
</dbReference>
<feature type="transmembrane region" description="Helical" evidence="6">
    <location>
        <begin position="143"/>
        <end position="164"/>
    </location>
</feature>
<dbReference type="InterPro" id="IPR005829">
    <property type="entry name" value="Sugar_transporter_CS"/>
</dbReference>
<dbReference type="PROSITE" id="PS00216">
    <property type="entry name" value="SUGAR_TRANSPORT_1"/>
    <property type="match status" value="1"/>
</dbReference>
<comment type="caution">
    <text evidence="8">The sequence shown here is derived from an EMBL/GenBank/DDBJ whole genome shotgun (WGS) entry which is preliminary data.</text>
</comment>
<dbReference type="GO" id="GO:0005886">
    <property type="term" value="C:plasma membrane"/>
    <property type="evidence" value="ECO:0007669"/>
    <property type="project" value="UniProtKB-SubCell"/>
</dbReference>
<feature type="transmembrane region" description="Helical" evidence="6">
    <location>
        <begin position="351"/>
        <end position="372"/>
    </location>
</feature>
<comment type="subcellular location">
    <subcellularLocation>
        <location evidence="1">Cell membrane</location>
        <topology evidence="1">Multi-pass membrane protein</topology>
    </subcellularLocation>
</comment>
<sequence length="409" mass="42988">MNRVEAPRHAAPLWTKSFIFICLTNLFMFTSFYFLLPTLPVFVTSGLGGDESSVGYIIGILSLTAVMVRPLSGYLLDAVGRKKVLFLALIAFCLATAAYQIIAGLTGLFLLRALHGMTWGFTTTGAGTVAADVVPAERRGEGLGYYGLSNTLAMAAGPSLGLFVLDKGGFSALFGASLVLALLGLLSLAGVSYEAAPRKPELRPADSAGEAKKKKAGLSLATLFEPAVFSLSGVMGFVAIVYGGIVSFITLLAKEIGVPNAGVYFLIYALTLLVIRPWAGRAFDRKGPRQIMMIGFISMIIAFVLLFLAKGIALFILSAVAMGVGFGIVQPTLMAMAINRVPPFRRGAANGTLMSAFDLGIGLGSIVLGYVSKLAGLPGMYLACAAIIVIPALLYFRLGEEETAGARQG</sequence>
<feature type="domain" description="Major facilitator superfamily (MFS) profile" evidence="7">
    <location>
        <begin position="17"/>
        <end position="403"/>
    </location>
</feature>
<dbReference type="SUPFAM" id="SSF103473">
    <property type="entry name" value="MFS general substrate transporter"/>
    <property type="match status" value="1"/>
</dbReference>
<dbReference type="CDD" id="cd17489">
    <property type="entry name" value="MFS_YfcJ_like"/>
    <property type="match status" value="1"/>
</dbReference>
<evidence type="ECO:0000313" key="9">
    <source>
        <dbReference type="Proteomes" id="UP000463470"/>
    </source>
</evidence>
<feature type="transmembrane region" description="Helical" evidence="6">
    <location>
        <begin position="54"/>
        <end position="72"/>
    </location>
</feature>
<feature type="transmembrane region" description="Helical" evidence="6">
    <location>
        <begin position="170"/>
        <end position="193"/>
    </location>
</feature>
<dbReference type="InterPro" id="IPR052714">
    <property type="entry name" value="MFS_Exporter"/>
</dbReference>
<evidence type="ECO:0000256" key="1">
    <source>
        <dbReference type="ARBA" id="ARBA00004651"/>
    </source>
</evidence>
<feature type="transmembrane region" description="Helical" evidence="6">
    <location>
        <begin position="261"/>
        <end position="279"/>
    </location>
</feature>
<dbReference type="Gene3D" id="1.20.1250.20">
    <property type="entry name" value="MFS general substrate transporter like domains"/>
    <property type="match status" value="1"/>
</dbReference>
<keyword evidence="4 6" id="KW-1133">Transmembrane helix</keyword>
<evidence type="ECO:0000259" key="7">
    <source>
        <dbReference type="PROSITE" id="PS50850"/>
    </source>
</evidence>
<keyword evidence="3 6" id="KW-0812">Transmembrane</keyword>
<gene>
    <name evidence="8" type="ORF">GTO91_12415</name>
</gene>
<protein>
    <submittedName>
        <fullName evidence="8">MFS transporter</fullName>
    </submittedName>
</protein>
<evidence type="ECO:0000313" key="8">
    <source>
        <dbReference type="EMBL" id="MZP30518.1"/>
    </source>
</evidence>
<dbReference type="Pfam" id="PF07690">
    <property type="entry name" value="MFS_1"/>
    <property type="match status" value="1"/>
</dbReference>
<keyword evidence="2" id="KW-0813">Transport</keyword>
<dbReference type="PROSITE" id="PS50850">
    <property type="entry name" value="MFS"/>
    <property type="match status" value="1"/>
</dbReference>
<dbReference type="PANTHER" id="PTHR23531:SF2">
    <property type="entry name" value="PERMEASE"/>
    <property type="match status" value="1"/>
</dbReference>
<dbReference type="AlphaFoldDB" id="A0A845L9Y8"/>